<dbReference type="InParanoid" id="D7FUY6"/>
<protein>
    <submittedName>
        <fullName evidence="1">Uncharacterized protein</fullName>
    </submittedName>
</protein>
<dbReference type="EMBL" id="FN649727">
    <property type="protein sequence ID" value="CBJ31792.1"/>
    <property type="molecule type" value="Genomic_DNA"/>
</dbReference>
<proteinExistence type="predicted"/>
<gene>
    <name evidence="1" type="ORF">Esi_0282_0019</name>
</gene>
<dbReference type="eggNOG" id="ENOG502RBK8">
    <property type="taxonomic scope" value="Eukaryota"/>
</dbReference>
<reference evidence="1 2" key="1">
    <citation type="journal article" date="2010" name="Nature">
        <title>The Ectocarpus genome and the independent evolution of multicellularity in brown algae.</title>
        <authorList>
            <person name="Cock J.M."/>
            <person name="Sterck L."/>
            <person name="Rouze P."/>
            <person name="Scornet D."/>
            <person name="Allen A.E."/>
            <person name="Amoutzias G."/>
            <person name="Anthouard V."/>
            <person name="Artiguenave F."/>
            <person name="Aury J.M."/>
            <person name="Badger J.H."/>
            <person name="Beszteri B."/>
            <person name="Billiau K."/>
            <person name="Bonnet E."/>
            <person name="Bothwell J.H."/>
            <person name="Bowler C."/>
            <person name="Boyen C."/>
            <person name="Brownlee C."/>
            <person name="Carrano C.J."/>
            <person name="Charrier B."/>
            <person name="Cho G.Y."/>
            <person name="Coelho S.M."/>
            <person name="Collen J."/>
            <person name="Corre E."/>
            <person name="Da Silva C."/>
            <person name="Delage L."/>
            <person name="Delaroque N."/>
            <person name="Dittami S.M."/>
            <person name="Doulbeau S."/>
            <person name="Elias M."/>
            <person name="Farnham G."/>
            <person name="Gachon C.M."/>
            <person name="Gschloessl B."/>
            <person name="Heesch S."/>
            <person name="Jabbari K."/>
            <person name="Jubin C."/>
            <person name="Kawai H."/>
            <person name="Kimura K."/>
            <person name="Kloareg B."/>
            <person name="Kupper F.C."/>
            <person name="Lang D."/>
            <person name="Le Bail A."/>
            <person name="Leblanc C."/>
            <person name="Lerouge P."/>
            <person name="Lohr M."/>
            <person name="Lopez P.J."/>
            <person name="Martens C."/>
            <person name="Maumus F."/>
            <person name="Michel G."/>
            <person name="Miranda-Saavedra D."/>
            <person name="Morales J."/>
            <person name="Moreau H."/>
            <person name="Motomura T."/>
            <person name="Nagasato C."/>
            <person name="Napoli C.A."/>
            <person name="Nelson D.R."/>
            <person name="Nyvall-Collen P."/>
            <person name="Peters A.F."/>
            <person name="Pommier C."/>
            <person name="Potin P."/>
            <person name="Poulain J."/>
            <person name="Quesneville H."/>
            <person name="Read B."/>
            <person name="Rensing S.A."/>
            <person name="Ritter A."/>
            <person name="Rousvoal S."/>
            <person name="Samanta M."/>
            <person name="Samson G."/>
            <person name="Schroeder D.C."/>
            <person name="Segurens B."/>
            <person name="Strittmatter M."/>
            <person name="Tonon T."/>
            <person name="Tregear J.W."/>
            <person name="Valentin K."/>
            <person name="von Dassow P."/>
            <person name="Yamagishi T."/>
            <person name="Van de Peer Y."/>
            <person name="Wincker P."/>
        </authorList>
    </citation>
    <scope>NUCLEOTIDE SEQUENCE [LARGE SCALE GENOMIC DNA]</scope>
    <source>
        <strain evidence="2">Ec32 / CCAP1310/4</strain>
    </source>
</reference>
<accession>D7FUY6</accession>
<dbReference type="AlphaFoldDB" id="D7FUY6"/>
<evidence type="ECO:0000313" key="1">
    <source>
        <dbReference type="EMBL" id="CBJ31792.1"/>
    </source>
</evidence>
<evidence type="ECO:0000313" key="2">
    <source>
        <dbReference type="Proteomes" id="UP000002630"/>
    </source>
</evidence>
<dbReference type="EMBL" id="FN648467">
    <property type="protein sequence ID" value="CBJ31792.1"/>
    <property type="molecule type" value="Genomic_DNA"/>
</dbReference>
<dbReference type="OMA" id="RILIWRI"/>
<sequence length="302" mass="32982">MASPRRDFSTTVIAGLGAVFFASFVNSRRFPQDLFRPRNDPRVLCEWGSLTIALHCQAGSREPECAETPPSNRVELIGLSRPARGLDMIRNVLVMKSGLVLFSREFANTVQQPRLLGSLLTAMVEFSKVAAGMQVAYVELTGVGVTLVGNEATNTFCALFHDREDGATFGRLIASEILNAFLEAHAKDIKEASSLNLKDFMAFKYRIPGIVRKSVQPVLGKLVHVKGILRCVLVTETSETFQTAEIDQLGLLANLQALVGISTDIMAQAGNGCVSMSLESSSNSRILIWRIDAWTLVIAVHK</sequence>
<name>D7FUY6_ECTSI</name>
<keyword evidence="2" id="KW-1185">Reference proteome</keyword>
<dbReference type="OrthoDB" id="10261052at2759"/>
<organism evidence="1 2">
    <name type="scientific">Ectocarpus siliculosus</name>
    <name type="common">Brown alga</name>
    <name type="synonym">Conferva siliculosa</name>
    <dbReference type="NCBI Taxonomy" id="2880"/>
    <lineage>
        <taxon>Eukaryota</taxon>
        <taxon>Sar</taxon>
        <taxon>Stramenopiles</taxon>
        <taxon>Ochrophyta</taxon>
        <taxon>PX clade</taxon>
        <taxon>Phaeophyceae</taxon>
        <taxon>Ectocarpales</taxon>
        <taxon>Ectocarpaceae</taxon>
        <taxon>Ectocarpus</taxon>
    </lineage>
</organism>
<dbReference type="Proteomes" id="UP000002630">
    <property type="component" value="Linkage Group LG02"/>
</dbReference>